<name>A0A177SAH7_PSEPU</name>
<dbReference type="InterPro" id="IPR050172">
    <property type="entry name" value="SsuD_RutA_monooxygenase"/>
</dbReference>
<dbReference type="EMBL" id="LUCV01000049">
    <property type="protein sequence ID" value="OAI84975.1"/>
    <property type="molecule type" value="Genomic_DNA"/>
</dbReference>
<keyword evidence="4" id="KW-0560">Oxidoreductase</keyword>
<dbReference type="AlphaFoldDB" id="A0A177SAH7"/>
<evidence type="ECO:0000313" key="8">
    <source>
        <dbReference type="Proteomes" id="UP000077752"/>
    </source>
</evidence>
<keyword evidence="5 7" id="KW-0503">Monooxygenase</keyword>
<protein>
    <submittedName>
        <fullName evidence="7">Alkanesulfonate monooxygenase</fullName>
    </submittedName>
</protein>
<dbReference type="Pfam" id="PF00296">
    <property type="entry name" value="Bac_luciferase"/>
    <property type="match status" value="1"/>
</dbReference>
<evidence type="ECO:0000256" key="1">
    <source>
        <dbReference type="ARBA" id="ARBA00007044"/>
    </source>
</evidence>
<dbReference type="PANTHER" id="PTHR42847">
    <property type="entry name" value="ALKANESULFONATE MONOOXYGENASE"/>
    <property type="match status" value="1"/>
</dbReference>
<dbReference type="SUPFAM" id="SSF51679">
    <property type="entry name" value="Bacterial luciferase-like"/>
    <property type="match status" value="1"/>
</dbReference>
<comment type="caution">
    <text evidence="7">The sequence shown here is derived from an EMBL/GenBank/DDBJ whole genome shotgun (WGS) entry which is preliminary data.</text>
</comment>
<proteinExistence type="inferred from homology"/>
<reference evidence="7 8" key="1">
    <citation type="submission" date="2016-03" db="EMBL/GenBank/DDBJ databases">
        <title>Draft Genome Assembly of Pseudomonas putida strain CBF10-2.</title>
        <authorList>
            <person name="Iyer R.S."/>
            <person name="Damania A."/>
        </authorList>
    </citation>
    <scope>NUCLEOTIDE SEQUENCE [LARGE SCALE GENOMIC DNA]</scope>
    <source>
        <strain evidence="7 8">CBF10-2</strain>
    </source>
</reference>
<dbReference type="Proteomes" id="UP000077752">
    <property type="component" value="Unassembled WGS sequence"/>
</dbReference>
<evidence type="ECO:0000256" key="3">
    <source>
        <dbReference type="ARBA" id="ARBA00022643"/>
    </source>
</evidence>
<evidence type="ECO:0000259" key="6">
    <source>
        <dbReference type="Pfam" id="PF00296"/>
    </source>
</evidence>
<keyword evidence="3" id="KW-0288">FMN</keyword>
<sequence>MTTEFFWRLPLGTDGPQLTTDKHNRGSFAGQHGHIAPGLLADGSPDGFTYIDYIAQVAKAAELAGFEGALLPTGPEPWIVAAALARETRRLRFLVAFQATWTLPAYAAQQAAILQHLSHGRLDWNIITGGSPASQRAQGDFLDHDQRYQRTGEFLDIIDGLWNHERFSYEGQVYRLENGALPPGLGNERKPAVYFSGFSDPALEVAARHADVYLNWAEPVDKLRPHIERVRELADKQGRTVRFGLRVDLFARETEEAAWRDLRRQFERLEGKPSAVSSAFTRASDSVGGARQTAYHQNIQDFDDLVIGPNLWAGFAKAKPGPTVGLVGSHQNIAERLAEYRDAGFSTFILAGNPHLEEALRIGQEVLPLLRQPTPQAFKDTIAP</sequence>
<evidence type="ECO:0000256" key="2">
    <source>
        <dbReference type="ARBA" id="ARBA00022630"/>
    </source>
</evidence>
<dbReference type="CDD" id="cd01094">
    <property type="entry name" value="Alkanesulfonate_monoxygenase"/>
    <property type="match status" value="1"/>
</dbReference>
<dbReference type="GO" id="GO:0046306">
    <property type="term" value="P:alkanesulfonate catabolic process"/>
    <property type="evidence" value="ECO:0007669"/>
    <property type="project" value="TreeGrafter"/>
</dbReference>
<organism evidence="7 8">
    <name type="scientific">Pseudomonas putida</name>
    <name type="common">Arthrobacter siderocapsulatus</name>
    <dbReference type="NCBI Taxonomy" id="303"/>
    <lineage>
        <taxon>Bacteria</taxon>
        <taxon>Pseudomonadati</taxon>
        <taxon>Pseudomonadota</taxon>
        <taxon>Gammaproteobacteria</taxon>
        <taxon>Pseudomonadales</taxon>
        <taxon>Pseudomonadaceae</taxon>
        <taxon>Pseudomonas</taxon>
    </lineage>
</organism>
<evidence type="ECO:0000313" key="7">
    <source>
        <dbReference type="EMBL" id="OAI84975.1"/>
    </source>
</evidence>
<keyword evidence="2" id="KW-0285">Flavoprotein</keyword>
<dbReference type="RefSeq" id="WP_064304747.1">
    <property type="nucleotide sequence ID" value="NZ_LUCV01000049.1"/>
</dbReference>
<dbReference type="Gene3D" id="3.20.20.30">
    <property type="entry name" value="Luciferase-like domain"/>
    <property type="match status" value="1"/>
</dbReference>
<dbReference type="InterPro" id="IPR011251">
    <property type="entry name" value="Luciferase-like_dom"/>
</dbReference>
<dbReference type="GO" id="GO:0008726">
    <property type="term" value="F:alkanesulfonate monooxygenase activity"/>
    <property type="evidence" value="ECO:0007669"/>
    <property type="project" value="TreeGrafter"/>
</dbReference>
<feature type="domain" description="Luciferase-like" evidence="6">
    <location>
        <begin position="49"/>
        <end position="346"/>
    </location>
</feature>
<dbReference type="PANTHER" id="PTHR42847:SF4">
    <property type="entry name" value="ALKANESULFONATE MONOOXYGENASE-RELATED"/>
    <property type="match status" value="1"/>
</dbReference>
<gene>
    <name evidence="7" type="ORF">AYO28_03600</name>
</gene>
<evidence type="ECO:0000256" key="4">
    <source>
        <dbReference type="ARBA" id="ARBA00023002"/>
    </source>
</evidence>
<evidence type="ECO:0000256" key="5">
    <source>
        <dbReference type="ARBA" id="ARBA00023033"/>
    </source>
</evidence>
<comment type="similarity">
    <text evidence="1">Belongs to the SsuD family.</text>
</comment>
<accession>A0A177SAH7</accession>
<dbReference type="InterPro" id="IPR036661">
    <property type="entry name" value="Luciferase-like_sf"/>
</dbReference>